<accession>A0ABP7YNF8</accession>
<sequence length="243" mass="25347">MTTPPAKGEGEEREAPVIRDRRRIDPETGKVREGAQAAPEPAKDSGAAGAADSGQAPSGGGTSAGEQELRAQLDERTADLQRLKAEFDNYRKRVERDRQAVREQALANVLTELLPVLDDIGRAREHDELTGGFKSVGEALEAVVGKLGLVKFGEKGEPFDPTVHEALMHSYSPDVTDTTCVDVLQPGYRIGERVLRPARVAVAEPAPEQAAAEGGDAAEGASGGDSGASADGSGGQPKAGDGE</sequence>
<comment type="subcellular location">
    <subcellularLocation>
        <location evidence="3">Cytoplasm</location>
    </subcellularLocation>
</comment>
<evidence type="ECO:0000313" key="8">
    <source>
        <dbReference type="Proteomes" id="UP001500266"/>
    </source>
</evidence>
<dbReference type="InterPro" id="IPR009012">
    <property type="entry name" value="GrpE_head"/>
</dbReference>
<comment type="caution">
    <text evidence="7">The sequence shown here is derived from an EMBL/GenBank/DDBJ whole genome shotgun (WGS) entry which is preliminary data.</text>
</comment>
<dbReference type="InterPro" id="IPR000740">
    <property type="entry name" value="GrpE"/>
</dbReference>
<keyword evidence="3 4" id="KW-0346">Stress response</keyword>
<keyword evidence="3" id="KW-0963">Cytoplasm</keyword>
<evidence type="ECO:0000256" key="4">
    <source>
        <dbReference type="RuleBase" id="RU000639"/>
    </source>
</evidence>
<keyword evidence="2 3" id="KW-0143">Chaperone</keyword>
<reference evidence="8" key="1">
    <citation type="journal article" date="2019" name="Int. J. Syst. Evol. Microbiol.">
        <title>The Global Catalogue of Microorganisms (GCM) 10K type strain sequencing project: providing services to taxonomists for standard genome sequencing and annotation.</title>
        <authorList>
            <consortium name="The Broad Institute Genomics Platform"/>
            <consortium name="The Broad Institute Genome Sequencing Center for Infectious Disease"/>
            <person name="Wu L."/>
            <person name="Ma J."/>
        </authorList>
    </citation>
    <scope>NUCLEOTIDE SEQUENCE [LARGE SCALE GENOMIC DNA]</scope>
    <source>
        <strain evidence="8">JCM 17316</strain>
    </source>
</reference>
<feature type="region of interest" description="Disordered" evidence="6">
    <location>
        <begin position="1"/>
        <end position="77"/>
    </location>
</feature>
<dbReference type="Proteomes" id="UP001500266">
    <property type="component" value="Unassembled WGS sequence"/>
</dbReference>
<evidence type="ECO:0000256" key="3">
    <source>
        <dbReference type="HAMAP-Rule" id="MF_01151"/>
    </source>
</evidence>
<dbReference type="Pfam" id="PF01025">
    <property type="entry name" value="GrpE"/>
    <property type="match status" value="1"/>
</dbReference>
<feature type="compositionally biased region" description="Basic and acidic residues" evidence="6">
    <location>
        <begin position="8"/>
        <end position="33"/>
    </location>
</feature>
<feature type="compositionally biased region" description="Basic and acidic residues" evidence="6">
    <location>
        <begin position="67"/>
        <end position="77"/>
    </location>
</feature>
<evidence type="ECO:0000256" key="5">
    <source>
        <dbReference type="RuleBase" id="RU004478"/>
    </source>
</evidence>
<dbReference type="PANTHER" id="PTHR21237">
    <property type="entry name" value="GRPE PROTEIN"/>
    <property type="match status" value="1"/>
</dbReference>
<dbReference type="PROSITE" id="PS01071">
    <property type="entry name" value="GRPE"/>
    <property type="match status" value="1"/>
</dbReference>
<protein>
    <recommendedName>
        <fullName evidence="3 4">Protein GrpE</fullName>
    </recommendedName>
    <alternativeName>
        <fullName evidence="3">HSP-70 cofactor</fullName>
    </alternativeName>
</protein>
<feature type="region of interest" description="Disordered" evidence="6">
    <location>
        <begin position="201"/>
        <end position="243"/>
    </location>
</feature>
<evidence type="ECO:0000313" key="7">
    <source>
        <dbReference type="EMBL" id="GAA4138823.1"/>
    </source>
</evidence>
<name>A0ABP7YNF8_9ACTN</name>
<evidence type="ECO:0000256" key="1">
    <source>
        <dbReference type="ARBA" id="ARBA00009054"/>
    </source>
</evidence>
<keyword evidence="8" id="KW-1185">Reference proteome</keyword>
<proteinExistence type="inferred from homology"/>
<gene>
    <name evidence="3" type="primary">grpE</name>
    <name evidence="7" type="ORF">GCM10022416_24600</name>
</gene>
<dbReference type="CDD" id="cd00446">
    <property type="entry name" value="GrpE"/>
    <property type="match status" value="1"/>
</dbReference>
<dbReference type="SUPFAM" id="SSF51064">
    <property type="entry name" value="Head domain of nucleotide exchange factor GrpE"/>
    <property type="match status" value="1"/>
</dbReference>
<comment type="similarity">
    <text evidence="1 3 5">Belongs to the GrpE family.</text>
</comment>
<evidence type="ECO:0000256" key="6">
    <source>
        <dbReference type="SAM" id="MobiDB-lite"/>
    </source>
</evidence>
<evidence type="ECO:0000256" key="2">
    <source>
        <dbReference type="ARBA" id="ARBA00023186"/>
    </source>
</evidence>
<feature type="compositionally biased region" description="Low complexity" evidence="6">
    <location>
        <begin position="44"/>
        <end position="56"/>
    </location>
</feature>
<organism evidence="7 8">
    <name type="scientific">Actinomadura keratinilytica</name>
    <dbReference type="NCBI Taxonomy" id="547461"/>
    <lineage>
        <taxon>Bacteria</taxon>
        <taxon>Bacillati</taxon>
        <taxon>Actinomycetota</taxon>
        <taxon>Actinomycetes</taxon>
        <taxon>Streptosporangiales</taxon>
        <taxon>Thermomonosporaceae</taxon>
        <taxon>Actinomadura</taxon>
    </lineage>
</organism>
<dbReference type="InterPro" id="IPR013805">
    <property type="entry name" value="GrpE_CC"/>
</dbReference>
<dbReference type="HAMAP" id="MF_01151">
    <property type="entry name" value="GrpE"/>
    <property type="match status" value="1"/>
</dbReference>
<feature type="compositionally biased region" description="Low complexity" evidence="6">
    <location>
        <begin position="201"/>
        <end position="220"/>
    </location>
</feature>
<dbReference type="EMBL" id="BAABDO010000028">
    <property type="protein sequence ID" value="GAA4138823.1"/>
    <property type="molecule type" value="Genomic_DNA"/>
</dbReference>
<dbReference type="SUPFAM" id="SSF58014">
    <property type="entry name" value="Coiled-coil domain of nucleotide exchange factor GrpE"/>
    <property type="match status" value="1"/>
</dbReference>
<dbReference type="Gene3D" id="2.30.22.10">
    <property type="entry name" value="Head domain of nucleotide exchange factor GrpE"/>
    <property type="match status" value="1"/>
</dbReference>
<dbReference type="Gene3D" id="3.90.20.20">
    <property type="match status" value="1"/>
</dbReference>
<dbReference type="PANTHER" id="PTHR21237:SF23">
    <property type="entry name" value="GRPE PROTEIN HOMOLOG, MITOCHONDRIAL"/>
    <property type="match status" value="1"/>
</dbReference>
<dbReference type="RefSeq" id="WP_345020673.1">
    <property type="nucleotide sequence ID" value="NZ_BAABDO010000028.1"/>
</dbReference>
<comment type="function">
    <text evidence="3 4">Participates actively in the response to hyperosmotic and heat shock by preventing the aggregation of stress-denatured proteins, in association with DnaK and GrpE. It is the nucleotide exchange factor for DnaK and may function as a thermosensor. Unfolded proteins bind initially to DnaJ; upon interaction with the DnaJ-bound protein, DnaK hydrolyzes its bound ATP, resulting in the formation of a stable complex. GrpE releases ADP from DnaK; ATP binding to DnaK triggers the release of the substrate protein, thus completing the reaction cycle. Several rounds of ATP-dependent interactions between DnaJ, DnaK and GrpE are required for fully efficient folding.</text>
</comment>
<dbReference type="NCBIfam" id="NF010760">
    <property type="entry name" value="PRK14163.1"/>
    <property type="match status" value="1"/>
</dbReference>
<feature type="compositionally biased region" description="Gly residues" evidence="6">
    <location>
        <begin position="221"/>
        <end position="237"/>
    </location>
</feature>
<dbReference type="PRINTS" id="PR00773">
    <property type="entry name" value="GRPEPROTEIN"/>
</dbReference>
<comment type="subunit">
    <text evidence="3">Homodimer.</text>
</comment>